<keyword evidence="1" id="KW-0472">Membrane</keyword>
<keyword evidence="1" id="KW-1133">Transmembrane helix</keyword>
<comment type="caution">
    <text evidence="3">The sequence shown here is derived from an EMBL/GenBank/DDBJ whole genome shotgun (WGS) entry which is preliminary data.</text>
</comment>
<dbReference type="Proteomes" id="UP001189429">
    <property type="component" value="Unassembled WGS sequence"/>
</dbReference>
<gene>
    <name evidence="3" type="ORF">PCOR1329_LOCUS9090</name>
</gene>
<dbReference type="EMBL" id="CAUYUJ010002514">
    <property type="protein sequence ID" value="CAK0801130.1"/>
    <property type="molecule type" value="Genomic_DNA"/>
</dbReference>
<protein>
    <recommendedName>
        <fullName evidence="2">Fatty acid hydroxylase domain-containing protein</fullName>
    </recommendedName>
</protein>
<evidence type="ECO:0000256" key="1">
    <source>
        <dbReference type="SAM" id="Phobius"/>
    </source>
</evidence>
<name>A0ABN9QCC7_9DINO</name>
<keyword evidence="4" id="KW-1185">Reference proteome</keyword>
<evidence type="ECO:0000313" key="3">
    <source>
        <dbReference type="EMBL" id="CAK0801130.1"/>
    </source>
</evidence>
<accession>A0ABN9QCC7</accession>
<evidence type="ECO:0000259" key="2">
    <source>
        <dbReference type="Pfam" id="PF04116"/>
    </source>
</evidence>
<dbReference type="InterPro" id="IPR006694">
    <property type="entry name" value="Fatty_acid_hydroxylase"/>
</dbReference>
<organism evidence="3 4">
    <name type="scientific">Prorocentrum cordatum</name>
    <dbReference type="NCBI Taxonomy" id="2364126"/>
    <lineage>
        <taxon>Eukaryota</taxon>
        <taxon>Sar</taxon>
        <taxon>Alveolata</taxon>
        <taxon>Dinophyceae</taxon>
        <taxon>Prorocentrales</taxon>
        <taxon>Prorocentraceae</taxon>
        <taxon>Prorocentrum</taxon>
    </lineage>
</organism>
<feature type="domain" description="Fatty acid hydroxylase" evidence="2">
    <location>
        <begin position="119"/>
        <end position="259"/>
    </location>
</feature>
<dbReference type="Pfam" id="PF04116">
    <property type="entry name" value="FA_hydroxylase"/>
    <property type="match status" value="1"/>
</dbReference>
<feature type="transmembrane region" description="Helical" evidence="1">
    <location>
        <begin position="169"/>
        <end position="187"/>
    </location>
</feature>
<evidence type="ECO:0000313" key="4">
    <source>
        <dbReference type="Proteomes" id="UP001189429"/>
    </source>
</evidence>
<reference evidence="3" key="1">
    <citation type="submission" date="2023-10" db="EMBL/GenBank/DDBJ databases">
        <authorList>
            <person name="Chen Y."/>
            <person name="Shah S."/>
            <person name="Dougan E. K."/>
            <person name="Thang M."/>
            <person name="Chan C."/>
        </authorList>
    </citation>
    <scope>NUCLEOTIDE SEQUENCE [LARGE SCALE GENOMIC DNA]</scope>
</reference>
<feature type="transmembrane region" description="Helical" evidence="1">
    <location>
        <begin position="21"/>
        <end position="49"/>
    </location>
</feature>
<keyword evidence="1" id="KW-0812">Transmembrane</keyword>
<sequence length="319" mass="36931">MVQLICSAAEGLSSFEGFQGWFMIWIAFSMFGYLVLTGLSIAAFVYWYVYPTYEKWCTKTNPRYPSPTYVAGEFFLGGVLGPLAVTFVSSIHLYLIGNGTFRQHCDTPLTWQHRLLSALVGVVIIDFYEWGWHYLGHWVESLWTVHKHHHKYYNPTPFGTIADWPMDNLMRSLYPIVCFAVSLTLFGQYLDIDVLYLGLGFVLQVYGMYLHCGHELECLPYNSKIWNTSFQHYVHHAVSVKNKPFHTGFFVKLWDNLAGSVYVGTQVIPALEDQKLGNRSRERWEKEVEPNLPDYSVLLSPSWWLNNWHLAPGLSIWTM</sequence>
<proteinExistence type="predicted"/>
<feature type="transmembrane region" description="Helical" evidence="1">
    <location>
        <begin position="69"/>
        <end position="95"/>
    </location>
</feature>